<protein>
    <submittedName>
        <fullName evidence="4">Uncharacterized protein</fullName>
    </submittedName>
</protein>
<evidence type="ECO:0000256" key="1">
    <source>
        <dbReference type="ARBA" id="ARBA00004123"/>
    </source>
</evidence>
<dbReference type="PANTHER" id="PTHR33172:SF91">
    <property type="entry name" value="PROTEIN OXIDATIVE STRESS 3 LIKE 5"/>
    <property type="match status" value="1"/>
</dbReference>
<dbReference type="PANTHER" id="PTHR33172">
    <property type="entry name" value="OS08G0516900 PROTEIN"/>
    <property type="match status" value="1"/>
</dbReference>
<dbReference type="GO" id="GO:0005634">
    <property type="term" value="C:nucleus"/>
    <property type="evidence" value="ECO:0007669"/>
    <property type="project" value="UniProtKB-SubCell"/>
</dbReference>
<evidence type="ECO:0000256" key="3">
    <source>
        <dbReference type="SAM" id="MobiDB-lite"/>
    </source>
</evidence>
<dbReference type="InterPro" id="IPR051992">
    <property type="entry name" value="OxStress_Response_Reg"/>
</dbReference>
<feature type="compositionally biased region" description="Acidic residues" evidence="3">
    <location>
        <begin position="229"/>
        <end position="239"/>
    </location>
</feature>
<name>W1PI73_AMBTC</name>
<dbReference type="STRING" id="13333.W1PI73"/>
<dbReference type="GO" id="GO:0006950">
    <property type="term" value="P:response to stress"/>
    <property type="evidence" value="ECO:0007669"/>
    <property type="project" value="UniProtKB-ARBA"/>
</dbReference>
<dbReference type="EMBL" id="KI393807">
    <property type="protein sequence ID" value="ERN07434.1"/>
    <property type="molecule type" value="Genomic_DNA"/>
</dbReference>
<dbReference type="Proteomes" id="UP000017836">
    <property type="component" value="Unassembled WGS sequence"/>
</dbReference>
<gene>
    <name evidence="4" type="ORF">AMTR_s00019p00249670</name>
</gene>
<dbReference type="KEGG" id="atr:18435653"/>
<dbReference type="HOGENOM" id="CLU_066544_3_0_1"/>
<evidence type="ECO:0000313" key="5">
    <source>
        <dbReference type="Proteomes" id="UP000017836"/>
    </source>
</evidence>
<keyword evidence="2" id="KW-0539">Nucleus</keyword>
<dbReference type="Gramene" id="ERN07434">
    <property type="protein sequence ID" value="ERN07434"/>
    <property type="gene ID" value="AMTR_s00019p00249670"/>
</dbReference>
<dbReference type="AlphaFoldDB" id="W1PI73"/>
<feature type="compositionally biased region" description="Polar residues" evidence="3">
    <location>
        <begin position="258"/>
        <end position="273"/>
    </location>
</feature>
<reference evidence="5" key="1">
    <citation type="journal article" date="2013" name="Science">
        <title>The Amborella genome and the evolution of flowering plants.</title>
        <authorList>
            <consortium name="Amborella Genome Project"/>
        </authorList>
    </citation>
    <scope>NUCLEOTIDE SEQUENCE [LARGE SCALE GENOMIC DNA]</scope>
</reference>
<accession>W1PI73</accession>
<dbReference type="OMA" id="FQCREVA"/>
<sequence>MSLVFGSREVVAGPMVGYQSDGSQYRSKNQQKHKQNDAVVIRGLSCISAFVNGEAKPQFLKEKAMESLGPKKNDFPDGSLVLDSAKTRVSESEAPLEEVPEGLRFDCARVSPATSESSSIGAPGEGSCTSIDESDGEAEVQSKFKGALGSMDSLEESLPIKRGLSNYFSGKSKSFSTFTSLSEATTAKDIAKPENSFNKRRRTLLACKNNTVLRRALYIAPKDLKLEEASEEEEEEEERSDVCLPPLPSHPQTRKLRNFTSPRSFSLTDLQGA</sequence>
<feature type="region of interest" description="Disordered" evidence="3">
    <location>
        <begin position="114"/>
        <end position="141"/>
    </location>
</feature>
<keyword evidence="5" id="KW-1185">Reference proteome</keyword>
<organism evidence="4 5">
    <name type="scientific">Amborella trichopoda</name>
    <dbReference type="NCBI Taxonomy" id="13333"/>
    <lineage>
        <taxon>Eukaryota</taxon>
        <taxon>Viridiplantae</taxon>
        <taxon>Streptophyta</taxon>
        <taxon>Embryophyta</taxon>
        <taxon>Tracheophyta</taxon>
        <taxon>Spermatophyta</taxon>
        <taxon>Magnoliopsida</taxon>
        <taxon>Amborellales</taxon>
        <taxon>Amborellaceae</taxon>
        <taxon>Amborella</taxon>
    </lineage>
</organism>
<comment type="subcellular location">
    <subcellularLocation>
        <location evidence="1">Nucleus</location>
    </subcellularLocation>
</comment>
<dbReference type="OrthoDB" id="696276at2759"/>
<feature type="region of interest" description="Disordered" evidence="3">
    <location>
        <begin position="224"/>
        <end position="273"/>
    </location>
</feature>
<proteinExistence type="predicted"/>
<evidence type="ECO:0000256" key="2">
    <source>
        <dbReference type="ARBA" id="ARBA00023242"/>
    </source>
</evidence>
<dbReference type="eggNOG" id="KOG4210">
    <property type="taxonomic scope" value="Eukaryota"/>
</dbReference>
<evidence type="ECO:0000313" key="4">
    <source>
        <dbReference type="EMBL" id="ERN07434.1"/>
    </source>
</evidence>